<feature type="transmembrane region" description="Helical" evidence="1">
    <location>
        <begin position="6"/>
        <end position="26"/>
    </location>
</feature>
<dbReference type="AlphaFoldDB" id="A0A0F9S2R8"/>
<dbReference type="EMBL" id="LAZR01000839">
    <property type="protein sequence ID" value="KKN56532.1"/>
    <property type="molecule type" value="Genomic_DNA"/>
</dbReference>
<name>A0A0F9S2R8_9ZZZZ</name>
<comment type="caution">
    <text evidence="2">The sequence shown here is derived from an EMBL/GenBank/DDBJ whole genome shotgun (WGS) entry which is preliminary data.</text>
</comment>
<accession>A0A0F9S2R8</accession>
<protein>
    <submittedName>
        <fullName evidence="2">Uncharacterized protein</fullName>
    </submittedName>
</protein>
<evidence type="ECO:0000313" key="2">
    <source>
        <dbReference type="EMBL" id="KKN56532.1"/>
    </source>
</evidence>
<keyword evidence="1" id="KW-1133">Transmembrane helix</keyword>
<keyword evidence="1" id="KW-0472">Membrane</keyword>
<proteinExistence type="predicted"/>
<reference evidence="2" key="1">
    <citation type="journal article" date="2015" name="Nature">
        <title>Complex archaea that bridge the gap between prokaryotes and eukaryotes.</title>
        <authorList>
            <person name="Spang A."/>
            <person name="Saw J.H."/>
            <person name="Jorgensen S.L."/>
            <person name="Zaremba-Niedzwiedzka K."/>
            <person name="Martijn J."/>
            <person name="Lind A.E."/>
            <person name="van Eijk R."/>
            <person name="Schleper C."/>
            <person name="Guy L."/>
            <person name="Ettema T.J."/>
        </authorList>
    </citation>
    <scope>NUCLEOTIDE SEQUENCE</scope>
</reference>
<gene>
    <name evidence="2" type="ORF">LCGC14_0571100</name>
</gene>
<evidence type="ECO:0000256" key="1">
    <source>
        <dbReference type="SAM" id="Phobius"/>
    </source>
</evidence>
<keyword evidence="1" id="KW-0812">Transmembrane</keyword>
<sequence>MIDPEVIMSPGFIILAGGSVSAMLIGWKMSGGGDIVQLPLLGLGLGIVVMVIASYIFAARQ</sequence>
<feature type="transmembrane region" description="Helical" evidence="1">
    <location>
        <begin position="38"/>
        <end position="58"/>
    </location>
</feature>
<organism evidence="2">
    <name type="scientific">marine sediment metagenome</name>
    <dbReference type="NCBI Taxonomy" id="412755"/>
    <lineage>
        <taxon>unclassified sequences</taxon>
        <taxon>metagenomes</taxon>
        <taxon>ecological metagenomes</taxon>
    </lineage>
</organism>